<dbReference type="SUPFAM" id="SSF51735">
    <property type="entry name" value="NAD(P)-binding Rossmann-fold domains"/>
    <property type="match status" value="1"/>
</dbReference>
<dbReference type="Pfam" id="PF13561">
    <property type="entry name" value="adh_short_C2"/>
    <property type="match status" value="1"/>
</dbReference>
<dbReference type="PRINTS" id="PR00080">
    <property type="entry name" value="SDRFAMILY"/>
</dbReference>
<evidence type="ECO:0000256" key="1">
    <source>
        <dbReference type="ARBA" id="ARBA00006484"/>
    </source>
</evidence>
<dbReference type="Gene3D" id="3.40.50.720">
    <property type="entry name" value="NAD(P)-binding Rossmann-like Domain"/>
    <property type="match status" value="1"/>
</dbReference>
<dbReference type="InterPro" id="IPR036291">
    <property type="entry name" value="NAD(P)-bd_dom_sf"/>
</dbReference>
<proteinExistence type="inferred from homology"/>
<dbReference type="PRINTS" id="PR00081">
    <property type="entry name" value="GDHRDH"/>
</dbReference>
<name>A0A6B1DU40_9CHLR</name>
<comment type="caution">
    <text evidence="3">The sequence shown here is derived from an EMBL/GenBank/DDBJ whole genome shotgun (WGS) entry which is preliminary data.</text>
</comment>
<evidence type="ECO:0000256" key="2">
    <source>
        <dbReference type="ARBA" id="ARBA00023002"/>
    </source>
</evidence>
<dbReference type="PANTHER" id="PTHR43943:SF17">
    <property type="entry name" value="3-PHENYLPROPIONATE-DIHYDRODIOL_CINNAMIC ACID-DIHYDRODIOL DEHYDROGENASE"/>
    <property type="match status" value="1"/>
</dbReference>
<dbReference type="InterPro" id="IPR002347">
    <property type="entry name" value="SDR_fam"/>
</dbReference>
<reference evidence="3" key="1">
    <citation type="submission" date="2019-09" db="EMBL/GenBank/DDBJ databases">
        <title>Characterisation of the sponge microbiome using genome-centric metagenomics.</title>
        <authorList>
            <person name="Engelberts J.P."/>
            <person name="Robbins S.J."/>
            <person name="De Goeij J.M."/>
            <person name="Aranda M."/>
            <person name="Bell S.C."/>
            <person name="Webster N.S."/>
        </authorList>
    </citation>
    <scope>NUCLEOTIDE SEQUENCE</scope>
    <source>
        <strain evidence="3">SB0662_bin_9</strain>
    </source>
</reference>
<gene>
    <name evidence="3" type="ORF">F4Y08_09625</name>
</gene>
<sequence>MDLKNSVALVTGAGSGIGKGAAIRLAREGAKVGVLSRTDVQILDVVQEIRDGGGEAMPLIADVSKSDQLQSAITELAEAYGGIQVVVANAGVNGLWAPIEQISEDDWDYTMDINLKGTFMTVKYALPWLRQSGGAIAVVASVNGTRIFSNTGATAYACSKGGQVIMTKMLAPELAHDNVRINVICPGSIRTEISDNTVISNQDIVWPVTFEKGQIPLTRDQPGTIEQCADLIHFLVSDASAHITGTELWIDGAQSLIKG</sequence>
<keyword evidence="2" id="KW-0560">Oxidoreductase</keyword>
<dbReference type="GO" id="GO:0016491">
    <property type="term" value="F:oxidoreductase activity"/>
    <property type="evidence" value="ECO:0007669"/>
    <property type="project" value="UniProtKB-KW"/>
</dbReference>
<dbReference type="FunFam" id="3.40.50.720:FF:000084">
    <property type="entry name" value="Short-chain dehydrogenase reductase"/>
    <property type="match status" value="1"/>
</dbReference>
<dbReference type="AlphaFoldDB" id="A0A6B1DU40"/>
<dbReference type="NCBIfam" id="NF004203">
    <property type="entry name" value="PRK05653.2-4"/>
    <property type="match status" value="1"/>
</dbReference>
<dbReference type="CDD" id="cd05233">
    <property type="entry name" value="SDR_c"/>
    <property type="match status" value="1"/>
</dbReference>
<organism evidence="3">
    <name type="scientific">Caldilineaceae bacterium SB0662_bin_9</name>
    <dbReference type="NCBI Taxonomy" id="2605258"/>
    <lineage>
        <taxon>Bacteria</taxon>
        <taxon>Bacillati</taxon>
        <taxon>Chloroflexota</taxon>
        <taxon>Caldilineae</taxon>
        <taxon>Caldilineales</taxon>
        <taxon>Caldilineaceae</taxon>
    </lineage>
</organism>
<dbReference type="EMBL" id="VXPY01000069">
    <property type="protein sequence ID" value="MYD90577.1"/>
    <property type="molecule type" value="Genomic_DNA"/>
</dbReference>
<comment type="similarity">
    <text evidence="1">Belongs to the short-chain dehydrogenases/reductases (SDR) family.</text>
</comment>
<accession>A0A6B1DU40</accession>
<evidence type="ECO:0000313" key="3">
    <source>
        <dbReference type="EMBL" id="MYD90577.1"/>
    </source>
</evidence>
<protein>
    <submittedName>
        <fullName evidence="3">SDR family oxidoreductase</fullName>
    </submittedName>
</protein>
<dbReference type="PANTHER" id="PTHR43943">
    <property type="entry name" value="DEHYDROGENASE/REDUCTASE (SDR FAMILY) MEMBER 4"/>
    <property type="match status" value="1"/>
</dbReference>